<dbReference type="OrthoDB" id="253413at2157"/>
<keyword evidence="4" id="KW-1185">Reference proteome</keyword>
<feature type="transmembrane region" description="Helical" evidence="1">
    <location>
        <begin position="210"/>
        <end position="233"/>
    </location>
</feature>
<evidence type="ECO:0000259" key="2">
    <source>
        <dbReference type="Pfam" id="PF13796"/>
    </source>
</evidence>
<accession>A0A1H3EI49</accession>
<organism evidence="3 4">
    <name type="scientific">Halobellus clavatus</name>
    <dbReference type="NCBI Taxonomy" id="660517"/>
    <lineage>
        <taxon>Archaea</taxon>
        <taxon>Methanobacteriati</taxon>
        <taxon>Methanobacteriota</taxon>
        <taxon>Stenosarchaea group</taxon>
        <taxon>Halobacteria</taxon>
        <taxon>Halobacteriales</taxon>
        <taxon>Haloferacaceae</taxon>
        <taxon>Halobellus</taxon>
    </lineage>
</organism>
<protein>
    <submittedName>
        <fullName evidence="3">Putative sensor</fullName>
    </submittedName>
</protein>
<feature type="domain" description="Putative sensor" evidence="2">
    <location>
        <begin position="35"/>
        <end position="242"/>
    </location>
</feature>
<gene>
    <name evidence="3" type="ORF">SAMN04487946_102296</name>
</gene>
<dbReference type="RefSeq" id="WP_089765800.1">
    <property type="nucleotide sequence ID" value="NZ_FNPB01000002.1"/>
</dbReference>
<feature type="transmembrane region" description="Helical" evidence="1">
    <location>
        <begin position="33"/>
        <end position="52"/>
    </location>
</feature>
<dbReference type="InterPro" id="IPR025828">
    <property type="entry name" value="Put_sensor_dom"/>
</dbReference>
<feature type="transmembrane region" description="Helical" evidence="1">
    <location>
        <begin position="133"/>
        <end position="159"/>
    </location>
</feature>
<keyword evidence="1" id="KW-0472">Membrane</keyword>
<dbReference type="AlphaFoldDB" id="A0A1H3EI49"/>
<reference evidence="4" key="1">
    <citation type="submission" date="2016-10" db="EMBL/GenBank/DDBJ databases">
        <authorList>
            <person name="Varghese N."/>
            <person name="Submissions S."/>
        </authorList>
    </citation>
    <scope>NUCLEOTIDE SEQUENCE [LARGE SCALE GENOMIC DNA]</scope>
    <source>
        <strain evidence="4">CGMCC 1.10118</strain>
    </source>
</reference>
<dbReference type="Pfam" id="PF13796">
    <property type="entry name" value="Sensor"/>
    <property type="match status" value="1"/>
</dbReference>
<feature type="transmembrane region" description="Helical" evidence="1">
    <location>
        <begin position="58"/>
        <end position="83"/>
    </location>
</feature>
<sequence>MPDVVARLRSSLPRPSLRTVVTTPLRRRTYGNLLYLVLAFPLGLGYFVFLSVGLSLSIGLSFVLIGIPLFFVVLATSLVLVGFERRLATTLLAIDFEAPPWRVADADGPLDGAKRLVSDPALWLGLAFLATKLAVGVAAFTLLMGILVPALAIVATPLYYDTPGVRVGVFLPTELTQELSLYIPWNELLVGVSFVVRLSSWQVTSLVDAVAMSLGGLLVVILGLAVLDGFAWLCGRWARLLLGRSMLDRFR</sequence>
<evidence type="ECO:0000256" key="1">
    <source>
        <dbReference type="SAM" id="Phobius"/>
    </source>
</evidence>
<proteinExistence type="predicted"/>
<name>A0A1H3EI49_9EURY</name>
<dbReference type="EMBL" id="FNPB01000002">
    <property type="protein sequence ID" value="SDX78267.1"/>
    <property type="molecule type" value="Genomic_DNA"/>
</dbReference>
<evidence type="ECO:0000313" key="3">
    <source>
        <dbReference type="EMBL" id="SDX78267.1"/>
    </source>
</evidence>
<dbReference type="Proteomes" id="UP000199170">
    <property type="component" value="Unassembled WGS sequence"/>
</dbReference>
<keyword evidence="1" id="KW-1133">Transmembrane helix</keyword>
<evidence type="ECO:0000313" key="4">
    <source>
        <dbReference type="Proteomes" id="UP000199170"/>
    </source>
</evidence>
<dbReference type="STRING" id="660517.SAMN04487946_102296"/>
<keyword evidence="1" id="KW-0812">Transmembrane</keyword>